<name>A0A135YN65_9FIRM</name>
<dbReference type="PANTHER" id="PTHR30032">
    <property type="entry name" value="N-ACETYLMURAMOYL-L-ALANINE AMIDASE-RELATED"/>
    <property type="match status" value="1"/>
</dbReference>
<dbReference type="STRING" id="1261.HMPREF3195_01582"/>
<reference evidence="3 4" key="1">
    <citation type="submission" date="2016-02" db="EMBL/GenBank/DDBJ databases">
        <authorList>
            <person name="Wen L."/>
            <person name="He K."/>
            <person name="Yang H."/>
        </authorList>
    </citation>
    <scope>NUCLEOTIDE SEQUENCE [LARGE SCALE GENOMIC DNA]</scope>
    <source>
        <strain evidence="3 4">MJR8628A</strain>
    </source>
</reference>
<dbReference type="Gene3D" id="1.20.1270.90">
    <property type="entry name" value="AF1782-like"/>
    <property type="match status" value="1"/>
</dbReference>
<gene>
    <name evidence="3" type="ORF">HMPREF3195_01582</name>
</gene>
<organism evidence="3 4">
    <name type="scientific">Peptostreptococcus anaerobius</name>
    <dbReference type="NCBI Taxonomy" id="1261"/>
    <lineage>
        <taxon>Bacteria</taxon>
        <taxon>Bacillati</taxon>
        <taxon>Bacillota</taxon>
        <taxon>Clostridia</taxon>
        <taxon>Peptostreptococcales</taxon>
        <taxon>Peptostreptococcaceae</taxon>
        <taxon>Peptostreptococcus</taxon>
    </lineage>
</organism>
<dbReference type="PANTHER" id="PTHR30032:SF8">
    <property type="entry name" value="GERMINATION-SPECIFIC N-ACETYLMURAMOYL-L-ALANINE AMIDASE"/>
    <property type="match status" value="1"/>
</dbReference>
<dbReference type="Pfam" id="PF04122">
    <property type="entry name" value="CW_binding_2"/>
    <property type="match status" value="3"/>
</dbReference>
<dbReference type="EMBL" id="LSQZ01000085">
    <property type="protein sequence ID" value="KXI10840.1"/>
    <property type="molecule type" value="Genomic_DNA"/>
</dbReference>
<dbReference type="PATRIC" id="fig|1261.5.peg.1587"/>
<keyword evidence="1" id="KW-0175">Coiled coil</keyword>
<dbReference type="InterPro" id="IPR051922">
    <property type="entry name" value="Bact_Sporulation_Assoc"/>
</dbReference>
<dbReference type="Gene3D" id="2.60.40.1850">
    <property type="match status" value="2"/>
</dbReference>
<evidence type="ECO:0000313" key="3">
    <source>
        <dbReference type="EMBL" id="KXI10840.1"/>
    </source>
</evidence>
<comment type="caution">
    <text evidence="3">The sequence shown here is derived from an EMBL/GenBank/DDBJ whole genome shotgun (WGS) entry which is preliminary data.</text>
</comment>
<dbReference type="Gene3D" id="3.40.50.12090">
    <property type="match status" value="2"/>
</dbReference>
<evidence type="ECO:0000256" key="2">
    <source>
        <dbReference type="SAM" id="MobiDB-lite"/>
    </source>
</evidence>
<protein>
    <submittedName>
        <fullName evidence="3">Iron transport-associated domain protein</fullName>
    </submittedName>
</protein>
<feature type="coiled-coil region" evidence="1">
    <location>
        <begin position="802"/>
        <end position="847"/>
    </location>
</feature>
<dbReference type="InterPro" id="IPR037250">
    <property type="entry name" value="NEAT_dom_sf"/>
</dbReference>
<dbReference type="InterPro" id="IPR007253">
    <property type="entry name" value="Cell_wall-bd_2"/>
</dbReference>
<evidence type="ECO:0000313" key="4">
    <source>
        <dbReference type="Proteomes" id="UP000070326"/>
    </source>
</evidence>
<proteinExistence type="predicted"/>
<sequence length="1608" mass="182176">MKKIVSIILSIALVLTYSMSSISLIKAEEVIVPEYEIYVKGHEKKVKLELEMLYKKSGSDEDRANAKAKLKEQLKNIDESKYDWDNIEEVNEQKQNVDYYRGESEFYSIFNFIDTLDNGNSELRGLFEADMNRLIKIERNSNPNSETIEEPIVEHIMGTEYSNPIYRTINEKKSEYDKERNNKVYSGFMNKNMDKYLQGGVYGVKVFIKDTYKDNKDIGLYYTIDGSDPKIGNDNTAEISRIVRNDEKDYEIINYEYNDQEKFNGYSIIFAKKKEAIKSWIKSLGDSIGKKTNVNELDFPKELENGGNLVVKIRAINKKTKKSSNIKEIVLPLEKRVLEYNDDKEVKGIKINNENVISGIRPITGSDPLIYYDWNHFQVSDLSKDNKKIMEEFIKKNDIKKLASAFTLTMRDGEKNISSFAPNIKEEWDLGLHFKNSKKWYEDDVNKSNEELKNKLEKEGNGSEYNLRKYKVQAYTIIDGIVVPHMLFKQGDDVISIVSSANTKDGIFNLFLVEQSTQDFKKQVQEYKKTIGKLYREFAESYKNDPEKAGKIKEKYDFDVNNWQDTYDKKGNFSNDLDVQSLISNITDAFNLLIKIKMEYPIKNTSYGWEKMPSNLDEGYYKLPISLKQFVNENDPSMGEKAVNGDAILSVDRDGKKNLYFKADKISARGLQGHLINFWYYKQIEKTSDWKELENPNEFKVHSFSKIETNANQYGTYYTPTLLSMPIDNEYPRKYVRVSVDAMNGNGLISGSTENAILKLDYSKIEKVDKNKFDNTKLDYGKIITAINKGFAIDNDTNSHDKAKLKNLQDQISKTIDFMENKNNIEQKDIDEQLEKLNSALENLNINLNYSKIDKAINDAKALDLNKVEESKKILLNKLIKEAIEIRNSGIKSQKEIDSITDKLNKMIEEINKNNSMENGNKDNDFDEVSVPATMMKYYEDSDSMGNAALTEVIIKKENGTYVYYVKFKGIRITNLYGHLYGLKIYDTDNKSNSIDAEVVKTIRDRDLNGDMREFPQELKFTRDNLDSVINIRVAVDAMDSIGGFDPYKDPNVKWRGAQDARLVLDLSSIKKNKEDLDKLSSSYKEELKKDLAIAEHLLNSGLVNGNSKENLERAIKNAKTILAKKNPSYIDIYGADKILEFAIMGVKNDNSLDDKKKDDAKAVKAYSVPIKLWHAFENKESMGNPAMEKTAIVKEKDGKYEYYISFGGMQFTGMRGHLWGLDVYEAGLNTSLMSASIDKEYTDKGLDGKDRTFPKTYKFIREKKDDKIYVQVSVDAMDAIASNGASSYSTITKGKGKQNAIIMFDWSNAKESTGENQNENIEPSDRISGSNRYETSVNISKKYFKKADTVVLASGINSADALVSASYAKLNASPILLTNKNSIESSVESEIERLGAKNIHIVGGTGSVSSSIENRLANKGYKVERIAGANRFETSSLLAAKVSKKANSKKVIIINGVKDADALSVSSLATKENAPVFMVEYNNIRPSIKKKINDMNAEELLVIGGTGSISNNVVEQLNVATKRRIAGANRYETAIKIANESYPKANLYMLANGYNAIDALSAGAVTSKAKSPILLVEKYRIPNSVKNLIDGKATTILGGENTISNIR</sequence>
<dbReference type="Proteomes" id="UP000070326">
    <property type="component" value="Unassembled WGS sequence"/>
</dbReference>
<dbReference type="RefSeq" id="WP_196490840.1">
    <property type="nucleotide sequence ID" value="NZ_KQ961837.1"/>
</dbReference>
<feature type="region of interest" description="Disordered" evidence="2">
    <location>
        <begin position="1313"/>
        <end position="1332"/>
    </location>
</feature>
<evidence type="ECO:0000256" key="1">
    <source>
        <dbReference type="SAM" id="Coils"/>
    </source>
</evidence>
<accession>A0A135YN65</accession>